<comment type="subcellular location">
    <subcellularLocation>
        <location evidence="1">Nucleus</location>
    </subcellularLocation>
</comment>
<feature type="compositionally biased region" description="Acidic residues" evidence="4">
    <location>
        <begin position="629"/>
        <end position="695"/>
    </location>
</feature>
<dbReference type="Pfam" id="PF09444">
    <property type="entry name" value="MRC1"/>
    <property type="match status" value="1"/>
</dbReference>
<dbReference type="GO" id="GO:0005634">
    <property type="term" value="C:nucleus"/>
    <property type="evidence" value="ECO:0007669"/>
    <property type="project" value="UniProtKB-SubCell"/>
</dbReference>
<feature type="compositionally biased region" description="Polar residues" evidence="4">
    <location>
        <begin position="957"/>
        <end position="968"/>
    </location>
</feature>
<dbReference type="HOGENOM" id="CLU_002311_0_0_1"/>
<sequence length="1439" mass="155409">MAYLSRTPSPAASASDSDSVVATPMTPRSKLRALYATIDGSDSDSDKEAGGDKNNGVGGENTTPTRKANTKIVKPNNATSPGSGTPTVPSSLAEADAAVLGASSPGVRHALSKVSIDSDDDDTDSPVGPRGRFAARMLDESAEQTEAPLADNARERVKRMLEQAAQAEKQASVETDGDDNGNDAEDEDEDGISAVARPRKLLNRAARRSTSREASPAMFMSPTKPVDREDSPDMFVTPTKGGAAPFDEATSSATNPGRTARFQALVARKREETRKREEEEQRKRAARAVRQAAAEENDNEDDDMLMRDDADDAVSDITDDEGGRRLTQDARPTRKASRKALEEMHRETQRMARNLQLAHEAKTKKKITKASLFERFNFKPGGAATATPATPAAPAAPIAPAAAATPISSSRPTSPTSPQKDQDANDTDTPPSSPPVALDGDSVSKSATAVAESDKGKGKAVATEETTEAKPKRQIRVRLPIHTHTALLDSDSDELEIVQSTKNRLDILFHTAPLKREKEPRSMLALRRLAQIGSPDKKRKQKETNDLTLGELQQVLQGRARHQAKVERDERMEKLRAKGIRIQTEEEREKEMAEVDDIVARARLEAEEIMQREKKAAKQAKKEGKGGTDDDESEADLLDWDGSEDEDGEDFAPEEEKDLELSGSEDEDNEEDADAMDETMEGVLIDDDAAESVDEAAEKTKDDKPEDTRHSPDESRDAPEVLPTPRRTRPANRRNAVLTSDDEDEDVASSPGLPVLTEANTPRPKTAFAKSPSGPNINSDSPHVPTSVLRSATKSFIPGLPVALGGPAGMGLTQIFAGTMADDSQFAGSAGGFGSPSQLMPTIGNVFAGPSLDGAKGSTDDQDFVHSSQPTQDWVRQVQEGGYTGSQAVKLDFSQSQVHGLGSLLHDVDSSQFSDLMESQDLPSQEYTPLKVRFIEHQASTAETVVMSRSERMSLDVSQPQLESIAQSPSPPRRKGKLFRKTIATEADANEEEATSDIEVTAKAKSAFSMLKDASAAKRKQALATAFDRKKSKAKELVEEQAEESEDEYAGLGGADGEDSDNESLASVKDLIDDNQKVTEAESAKLAAFYADRERENDEKQVEKLFRDVTTGMLRRKRGADYDLSDSDDDGEARRRMKRRQFARMQKALFSDERISKVAENPRNLAFLKTIEDRGSDDEMDFIFDNAASTVTSTTTSTTSTTAAAADSDGPKVVIPDSQPSIEPESLSDRRAKRRQQSGSGKNGKKPSNLGEIRESLSNLLEDETSMSVVADKEFGSDEEDDGIHGATKESRREDSEQRRNNANVVDRISLQRANSSTHATAGRTAFDASLGGSPMGPTGFKAPALLRRATTNSLLSATSSRSSSSGGGGGDGNGGGFADQGKIKKNASKQSGINYFARENERRTAMAESDKRRQAKKVRSAEGRSRIVGGLFGAGKFE</sequence>
<dbReference type="RefSeq" id="XP_014172401.1">
    <property type="nucleotide sequence ID" value="XM_014316926.1"/>
</dbReference>
<dbReference type="EMBL" id="GL629769">
    <property type="protein sequence ID" value="EFX02919.1"/>
    <property type="molecule type" value="Genomic_DNA"/>
</dbReference>
<evidence type="ECO:0000256" key="3">
    <source>
        <dbReference type="ARBA" id="ARBA00023242"/>
    </source>
</evidence>
<dbReference type="PANTHER" id="PTHR14396:SF10">
    <property type="entry name" value="CLASPIN"/>
    <property type="match status" value="1"/>
</dbReference>
<feature type="compositionally biased region" description="Low complexity" evidence="4">
    <location>
        <begin position="8"/>
        <end position="22"/>
    </location>
</feature>
<name>F0XGS6_GROCL</name>
<feature type="compositionally biased region" description="Acidic residues" evidence="4">
    <location>
        <begin position="175"/>
        <end position="191"/>
    </location>
</feature>
<dbReference type="GO" id="GO:0033314">
    <property type="term" value="P:mitotic DNA replication checkpoint signaling"/>
    <property type="evidence" value="ECO:0007669"/>
    <property type="project" value="TreeGrafter"/>
</dbReference>
<feature type="domain" description="DNA replication checkpoint mediator MRC1" evidence="5">
    <location>
        <begin position="1030"/>
        <end position="1170"/>
    </location>
</feature>
<feature type="region of interest" description="Disordered" evidence="4">
    <location>
        <begin position="1117"/>
        <end position="1140"/>
    </location>
</feature>
<dbReference type="GeneID" id="25975882"/>
<keyword evidence="3" id="KW-0539">Nucleus</keyword>
<feature type="compositionally biased region" description="Low complexity" evidence="4">
    <location>
        <begin position="383"/>
        <end position="418"/>
    </location>
</feature>
<dbReference type="eggNOG" id="ENOG502QSP5">
    <property type="taxonomic scope" value="Eukaryota"/>
</dbReference>
<feature type="region of interest" description="Disordered" evidence="4">
    <location>
        <begin position="957"/>
        <end position="978"/>
    </location>
</feature>
<feature type="region of interest" description="Disordered" evidence="4">
    <location>
        <begin position="379"/>
        <end position="474"/>
    </location>
</feature>
<dbReference type="Proteomes" id="UP000007796">
    <property type="component" value="Unassembled WGS sequence"/>
</dbReference>
<dbReference type="OrthoDB" id="2130597at2759"/>
<feature type="region of interest" description="Disordered" evidence="4">
    <location>
        <begin position="1189"/>
        <end position="1426"/>
    </location>
</feature>
<feature type="compositionally biased region" description="Basic and acidic residues" evidence="4">
    <location>
        <begin position="610"/>
        <end position="628"/>
    </location>
</feature>
<feature type="compositionally biased region" description="Low complexity" evidence="4">
    <location>
        <begin position="1189"/>
        <end position="1206"/>
    </location>
</feature>
<dbReference type="STRING" id="655863.F0XGS6"/>
<dbReference type="InterPro" id="IPR018564">
    <property type="entry name" value="Repl_chkpnt_MRC1_dom"/>
</dbReference>
<feature type="compositionally biased region" description="Basic residues" evidence="4">
    <location>
        <begin position="197"/>
        <end position="209"/>
    </location>
</feature>
<feature type="region of interest" description="Disordered" evidence="4">
    <location>
        <begin position="1030"/>
        <end position="1071"/>
    </location>
</feature>
<evidence type="ECO:0000313" key="7">
    <source>
        <dbReference type="Proteomes" id="UP000007796"/>
    </source>
</evidence>
<feature type="compositionally biased region" description="Acidic residues" evidence="4">
    <location>
        <begin position="295"/>
        <end position="320"/>
    </location>
</feature>
<dbReference type="GO" id="GO:0010997">
    <property type="term" value="F:anaphase-promoting complex binding"/>
    <property type="evidence" value="ECO:0007669"/>
    <property type="project" value="TreeGrafter"/>
</dbReference>
<evidence type="ECO:0000256" key="2">
    <source>
        <dbReference type="ARBA" id="ARBA00022553"/>
    </source>
</evidence>
<keyword evidence="2" id="KW-0597">Phosphoprotein</keyword>
<feature type="compositionally biased region" description="Basic and acidic residues" evidence="4">
    <location>
        <begin position="268"/>
        <end position="283"/>
    </location>
</feature>
<evidence type="ECO:0000259" key="5">
    <source>
        <dbReference type="Pfam" id="PF09444"/>
    </source>
</evidence>
<organism evidence="7">
    <name type="scientific">Grosmannia clavigera (strain kw1407 / UAMH 11150)</name>
    <name type="common">Blue stain fungus</name>
    <name type="synonym">Graphiocladiella clavigera</name>
    <dbReference type="NCBI Taxonomy" id="655863"/>
    <lineage>
        <taxon>Eukaryota</taxon>
        <taxon>Fungi</taxon>
        <taxon>Dikarya</taxon>
        <taxon>Ascomycota</taxon>
        <taxon>Pezizomycotina</taxon>
        <taxon>Sordariomycetes</taxon>
        <taxon>Sordariomycetidae</taxon>
        <taxon>Ophiostomatales</taxon>
        <taxon>Ophiostomataceae</taxon>
        <taxon>Leptographium</taxon>
    </lineage>
</organism>
<keyword evidence="7" id="KW-1185">Reference proteome</keyword>
<dbReference type="PANTHER" id="PTHR14396">
    <property type="entry name" value="CLASPIN"/>
    <property type="match status" value="1"/>
</dbReference>
<feature type="compositionally biased region" description="Basic and acidic residues" evidence="4">
    <location>
        <begin position="152"/>
        <end position="161"/>
    </location>
</feature>
<feature type="compositionally biased region" description="Basic and acidic residues" evidence="4">
    <location>
        <begin position="696"/>
        <end position="719"/>
    </location>
</feature>
<feature type="region of interest" description="Disordered" evidence="4">
    <location>
        <begin position="111"/>
        <end position="349"/>
    </location>
</feature>
<proteinExistence type="predicted"/>
<feature type="compositionally biased region" description="Basic and acidic residues" evidence="4">
    <location>
        <begin position="1283"/>
        <end position="1300"/>
    </location>
</feature>
<feature type="region of interest" description="Disordered" evidence="4">
    <location>
        <begin position="1"/>
        <end position="92"/>
    </location>
</feature>
<feature type="compositionally biased region" description="Low complexity" evidence="4">
    <location>
        <begin position="1349"/>
        <end position="1365"/>
    </location>
</feature>
<feature type="region of interest" description="Disordered" evidence="4">
    <location>
        <begin position="610"/>
        <end position="786"/>
    </location>
</feature>
<accession>F0XGS6</accession>
<evidence type="ECO:0000256" key="1">
    <source>
        <dbReference type="ARBA" id="ARBA00004123"/>
    </source>
</evidence>
<reference evidence="6 7" key="1">
    <citation type="journal article" date="2011" name="Proc. Natl. Acad. Sci. U.S.A.">
        <title>Genome and transcriptome analyses of the mountain pine beetle-fungal symbiont Grosmannia clavigera, a lodgepole pine pathogen.</title>
        <authorList>
            <person name="DiGuistini S."/>
            <person name="Wang Y."/>
            <person name="Liao N.Y."/>
            <person name="Taylor G."/>
            <person name="Tanguay P."/>
            <person name="Feau N."/>
            <person name="Henrissat B."/>
            <person name="Chan S.K."/>
            <person name="Hesse-Orce U."/>
            <person name="Alamouti S.M."/>
            <person name="Tsui C.K.M."/>
            <person name="Docking R.T."/>
            <person name="Levasseur A."/>
            <person name="Haridas S."/>
            <person name="Robertson G."/>
            <person name="Birol I."/>
            <person name="Holt R.A."/>
            <person name="Marra M.A."/>
            <person name="Hamelin R.C."/>
            <person name="Hirst M."/>
            <person name="Jones S.J.M."/>
            <person name="Bohlmann J."/>
            <person name="Breuil C."/>
        </authorList>
    </citation>
    <scope>NUCLEOTIDE SEQUENCE [LARGE SCALE GENOMIC DNA]</scope>
    <source>
        <strain evidence="7">kw1407 / UAMH 11150</strain>
    </source>
</reference>
<feature type="compositionally biased region" description="Acidic residues" evidence="4">
    <location>
        <begin position="1039"/>
        <end position="1049"/>
    </location>
</feature>
<dbReference type="InParanoid" id="F0XGS6"/>
<gene>
    <name evidence="6" type="ORF">CMQ_2848</name>
</gene>
<protein>
    <recommendedName>
        <fullName evidence="5">DNA replication checkpoint mediator MRC1 domain-containing protein</fullName>
    </recommendedName>
</protein>
<evidence type="ECO:0000313" key="6">
    <source>
        <dbReference type="EMBL" id="EFX02919.1"/>
    </source>
</evidence>
<feature type="compositionally biased region" description="Basic and acidic residues" evidence="4">
    <location>
        <begin position="1399"/>
        <end position="1413"/>
    </location>
</feature>
<evidence type="ECO:0000256" key="4">
    <source>
        <dbReference type="SAM" id="MobiDB-lite"/>
    </source>
</evidence>
<dbReference type="InterPro" id="IPR024146">
    <property type="entry name" value="Claspin"/>
</dbReference>
<feature type="compositionally biased region" description="Low complexity" evidence="4">
    <location>
        <begin position="79"/>
        <end position="91"/>
    </location>
</feature>
<feature type="compositionally biased region" description="Gly residues" evidence="4">
    <location>
        <begin position="1366"/>
        <end position="1379"/>
    </location>
</feature>
<feature type="compositionally biased region" description="Basic and acidic residues" evidence="4">
    <location>
        <begin position="321"/>
        <end position="332"/>
    </location>
</feature>
<feature type="compositionally biased region" description="Basic and acidic residues" evidence="4">
    <location>
        <begin position="339"/>
        <end position="349"/>
    </location>
</feature>
<dbReference type="GO" id="GO:0007095">
    <property type="term" value="P:mitotic G2 DNA damage checkpoint signaling"/>
    <property type="evidence" value="ECO:0007669"/>
    <property type="project" value="TreeGrafter"/>
</dbReference>